<dbReference type="Gene3D" id="1.10.260.40">
    <property type="entry name" value="lambda repressor-like DNA-binding domains"/>
    <property type="match status" value="1"/>
</dbReference>
<evidence type="ECO:0000313" key="4">
    <source>
        <dbReference type="Proteomes" id="UP001524473"/>
    </source>
</evidence>
<dbReference type="InterPro" id="IPR001387">
    <property type="entry name" value="Cro/C1-type_HTH"/>
</dbReference>
<dbReference type="PANTHER" id="PTHR46558">
    <property type="entry name" value="TRACRIPTIONAL REGULATORY PROTEIN-RELATED-RELATED"/>
    <property type="match status" value="1"/>
</dbReference>
<dbReference type="Pfam" id="PF01381">
    <property type="entry name" value="HTH_3"/>
    <property type="match status" value="1"/>
</dbReference>
<comment type="caution">
    <text evidence="3">The sequence shown here is derived from an EMBL/GenBank/DDBJ whole genome shotgun (WGS) entry which is preliminary data.</text>
</comment>
<feature type="domain" description="HTH cro/C1-type" evidence="2">
    <location>
        <begin position="9"/>
        <end position="63"/>
    </location>
</feature>
<dbReference type="InterPro" id="IPR010982">
    <property type="entry name" value="Lambda_DNA-bd_dom_sf"/>
</dbReference>
<keyword evidence="1" id="KW-0238">DNA-binding</keyword>
<sequence length="358" mass="40226">MELKIGENISRYRRERHMTQEQLARSVGVSPPAVSKWETESSYPDVTLLSPIARALGITVDILLSFQEELTEEEVDSLYRELQGLFGSRGFSAGQQRCEELLHEYPNSAGLKLTVGGLYQTMLGTLPSEELTEERVQEILRLAAQLYSQVRASGDPRYFAAATVGLAAFRLSENRLEETEALLDSLPKVEIDPNELYPSLYLAQGKSEQAEKLLEAHLFQLLRSASLALHSLASLSQERDGTDRALFLCGLSLRLAELFDLEDVSGELEYSAVLLMKQGRTREAVDRLEQYAEKLAFRTDYSSHPIFPHLSFRTSPEKLDSSRRMAAKALELTPAFEPLQKEPRFRDILEKLAPSSAL</sequence>
<dbReference type="PROSITE" id="PS50943">
    <property type="entry name" value="HTH_CROC1"/>
    <property type="match status" value="1"/>
</dbReference>
<name>A0ABT1RW15_9FIRM</name>
<evidence type="ECO:0000259" key="2">
    <source>
        <dbReference type="PROSITE" id="PS50943"/>
    </source>
</evidence>
<dbReference type="CDD" id="cd00093">
    <property type="entry name" value="HTH_XRE"/>
    <property type="match status" value="1"/>
</dbReference>
<organism evidence="3 4">
    <name type="scientific">Neglectibacter timonensis</name>
    <dbReference type="NCBI Taxonomy" id="1776382"/>
    <lineage>
        <taxon>Bacteria</taxon>
        <taxon>Bacillati</taxon>
        <taxon>Bacillota</taxon>
        <taxon>Clostridia</taxon>
        <taxon>Eubacteriales</taxon>
        <taxon>Oscillospiraceae</taxon>
        <taxon>Neglectibacter</taxon>
    </lineage>
</organism>
<dbReference type="PANTHER" id="PTHR46558:SF11">
    <property type="entry name" value="HTH-TYPE TRANSCRIPTIONAL REGULATOR XRE"/>
    <property type="match status" value="1"/>
</dbReference>
<dbReference type="RefSeq" id="WP_066861728.1">
    <property type="nucleotide sequence ID" value="NZ_CABKVV010000012.1"/>
</dbReference>
<reference evidence="3 4" key="1">
    <citation type="submission" date="2022-06" db="EMBL/GenBank/DDBJ databases">
        <title>Isolation of gut microbiota from human fecal samples.</title>
        <authorList>
            <person name="Pamer E.G."/>
            <person name="Barat B."/>
            <person name="Waligurski E."/>
            <person name="Medina S."/>
            <person name="Paddock L."/>
            <person name="Mostad J."/>
        </authorList>
    </citation>
    <scope>NUCLEOTIDE SEQUENCE [LARGE SCALE GENOMIC DNA]</scope>
    <source>
        <strain evidence="3 4">DFI.9.73</strain>
    </source>
</reference>
<protein>
    <submittedName>
        <fullName evidence="3">Helix-turn-helix domain-containing protein</fullName>
    </submittedName>
</protein>
<dbReference type="GeneID" id="90531630"/>
<dbReference type="SMART" id="SM00530">
    <property type="entry name" value="HTH_XRE"/>
    <property type="match status" value="1"/>
</dbReference>
<accession>A0ABT1RW15</accession>
<dbReference type="EMBL" id="JANFZH010000004">
    <property type="protein sequence ID" value="MCQ4838848.1"/>
    <property type="molecule type" value="Genomic_DNA"/>
</dbReference>
<proteinExistence type="predicted"/>
<keyword evidence="4" id="KW-1185">Reference proteome</keyword>
<evidence type="ECO:0000256" key="1">
    <source>
        <dbReference type="ARBA" id="ARBA00023125"/>
    </source>
</evidence>
<dbReference type="Proteomes" id="UP001524473">
    <property type="component" value="Unassembled WGS sequence"/>
</dbReference>
<gene>
    <name evidence="3" type="ORF">NE695_02835</name>
</gene>
<dbReference type="SUPFAM" id="SSF47413">
    <property type="entry name" value="lambda repressor-like DNA-binding domains"/>
    <property type="match status" value="1"/>
</dbReference>
<evidence type="ECO:0000313" key="3">
    <source>
        <dbReference type="EMBL" id="MCQ4838848.1"/>
    </source>
</evidence>